<dbReference type="Gene3D" id="3.90.640.20">
    <property type="entry name" value="Heat-shock cognate protein, ATPase"/>
    <property type="match status" value="1"/>
</dbReference>
<feature type="domain" description="Deacetylase PdaC" evidence="4">
    <location>
        <begin position="50"/>
        <end position="142"/>
    </location>
</feature>
<dbReference type="OrthoDB" id="5637at2"/>
<feature type="signal peptide" evidence="1">
    <location>
        <begin position="1"/>
        <end position="20"/>
    </location>
</feature>
<evidence type="ECO:0000256" key="1">
    <source>
        <dbReference type="SAM" id="SignalP"/>
    </source>
</evidence>
<sequence>MKNKLWIAAGIAGSVLFAGAGVVPAYATGSVTVNSQPSASVVHVTAQEVKEATPEYELNLQIPVISGLLDRRYEKKLNDKIRAQAEQDKADFIRQAKEQAESMRKAGYEVRPVSLTITYEVKSSPDSPIFSMEVITSAQMGGTGKPRADFYNLYNEATTRELRLQDFFGASYKARLNQEISKQIDQRLQEGIPYFKDQFQGISDNQGFYVQNGTVVIVFDKYSIAAGYVGLPEFKIAWDGRLHVPLVLNGKELESAGVLVAADGSESLFVPLRSAAEAMGFTVTWNPGAGSVELSRQAVWTQLTLGRDSYFKNKMAPQQLGATPVLIDDKTYVPLAFFETILGGQVERGADGAVKITLP</sequence>
<evidence type="ECO:0000259" key="4">
    <source>
        <dbReference type="Pfam" id="PF13739"/>
    </source>
</evidence>
<dbReference type="Gene3D" id="3.30.565.40">
    <property type="entry name" value="Fervidobacterium nodosum Rt17-B1 like"/>
    <property type="match status" value="1"/>
</dbReference>
<feature type="chain" id="PRO_5039244708" description="Copper amine oxidase-like N-terminal domain-containing protein" evidence="1">
    <location>
        <begin position="21"/>
        <end position="359"/>
    </location>
</feature>
<dbReference type="Pfam" id="PF13739">
    <property type="entry name" value="PdaC"/>
    <property type="match status" value="1"/>
</dbReference>
<keyword evidence="6" id="KW-1185">Reference proteome</keyword>
<accession>A0A074LS05</accession>
<comment type="caution">
    <text evidence="5">The sequence shown here is derived from an EMBL/GenBank/DDBJ whole genome shotgun (WGS) entry which is preliminary data.</text>
</comment>
<evidence type="ECO:0008006" key="7">
    <source>
        <dbReference type="Google" id="ProtNLM"/>
    </source>
</evidence>
<dbReference type="InterPro" id="IPR025303">
    <property type="entry name" value="PdaC"/>
</dbReference>
<dbReference type="InterPro" id="IPR037126">
    <property type="entry name" value="PdaC/RsiV-like_sf"/>
</dbReference>
<evidence type="ECO:0000259" key="2">
    <source>
        <dbReference type="Pfam" id="PF07833"/>
    </source>
</evidence>
<dbReference type="eggNOG" id="COG5513">
    <property type="taxonomic scope" value="Bacteria"/>
</dbReference>
<dbReference type="Gene3D" id="3.30.457.10">
    <property type="entry name" value="Copper amine oxidase-like, N-terminal domain"/>
    <property type="match status" value="1"/>
</dbReference>
<protein>
    <recommendedName>
        <fullName evidence="7">Copper amine oxidase-like N-terminal domain-containing protein</fullName>
    </recommendedName>
</protein>
<dbReference type="Proteomes" id="UP000027931">
    <property type="component" value="Unassembled WGS sequence"/>
</dbReference>
<evidence type="ECO:0000313" key="6">
    <source>
        <dbReference type="Proteomes" id="UP000027931"/>
    </source>
</evidence>
<dbReference type="Pfam" id="PF07833">
    <property type="entry name" value="Cu_amine_oxidN1"/>
    <property type="match status" value="1"/>
</dbReference>
<dbReference type="AlphaFoldDB" id="A0A074LS05"/>
<dbReference type="InterPro" id="IPR021729">
    <property type="entry name" value="DUF3298"/>
</dbReference>
<feature type="domain" description="DUF3298" evidence="3">
    <location>
        <begin position="166"/>
        <end position="239"/>
    </location>
</feature>
<dbReference type="RefSeq" id="WP_038088024.1">
    <property type="nucleotide sequence ID" value="NZ_JMIR01000013.1"/>
</dbReference>
<dbReference type="Pfam" id="PF11738">
    <property type="entry name" value="DUF3298"/>
    <property type="match status" value="1"/>
</dbReference>
<proteinExistence type="predicted"/>
<name>A0A074LS05_9BACL</name>
<reference evidence="5 6" key="1">
    <citation type="journal article" date="2013" name="Int. J. Syst. Evol. Microbiol.">
        <title>Tumebacillus flagellatus sp. nov., an alpha-amylase/pullulanase-producing bacterium isolated from cassava wastewater.</title>
        <authorList>
            <person name="Wang Q."/>
            <person name="Xie N."/>
            <person name="Qin Y."/>
            <person name="Shen N."/>
            <person name="Zhu J."/>
            <person name="Mi H."/>
            <person name="Huang R."/>
        </authorList>
    </citation>
    <scope>NUCLEOTIDE SEQUENCE [LARGE SCALE GENOMIC DNA]</scope>
    <source>
        <strain evidence="5 6">GST4</strain>
    </source>
</reference>
<feature type="domain" description="Copper amine oxidase-like N-terminal" evidence="2">
    <location>
        <begin position="248"/>
        <end position="348"/>
    </location>
</feature>
<evidence type="ECO:0000313" key="5">
    <source>
        <dbReference type="EMBL" id="KEO83265.1"/>
    </source>
</evidence>
<evidence type="ECO:0000259" key="3">
    <source>
        <dbReference type="Pfam" id="PF11738"/>
    </source>
</evidence>
<dbReference type="EMBL" id="JMIR01000013">
    <property type="protein sequence ID" value="KEO83265.1"/>
    <property type="molecule type" value="Genomic_DNA"/>
</dbReference>
<dbReference type="InterPro" id="IPR036582">
    <property type="entry name" value="Mao_N_sf"/>
</dbReference>
<dbReference type="STRING" id="1157490.EL26_11280"/>
<gene>
    <name evidence="5" type="ORF">EL26_11280</name>
</gene>
<dbReference type="InterPro" id="IPR012854">
    <property type="entry name" value="Cu_amine_oxidase-like_N"/>
</dbReference>
<organism evidence="5 6">
    <name type="scientific">Tumebacillus flagellatus</name>
    <dbReference type="NCBI Taxonomy" id="1157490"/>
    <lineage>
        <taxon>Bacteria</taxon>
        <taxon>Bacillati</taxon>
        <taxon>Bacillota</taxon>
        <taxon>Bacilli</taxon>
        <taxon>Bacillales</taxon>
        <taxon>Alicyclobacillaceae</taxon>
        <taxon>Tumebacillus</taxon>
    </lineage>
</organism>
<keyword evidence="1" id="KW-0732">Signal</keyword>
<dbReference type="SUPFAM" id="SSF55383">
    <property type="entry name" value="Copper amine oxidase, domain N"/>
    <property type="match status" value="1"/>
</dbReference>